<keyword evidence="4" id="KW-1185">Reference proteome</keyword>
<dbReference type="AlphaFoldDB" id="A0A226F5S0"/>
<dbReference type="Gene3D" id="1.10.287.110">
    <property type="entry name" value="DnaJ domain"/>
    <property type="match status" value="1"/>
</dbReference>
<accession>A0A226F5S0</accession>
<feature type="compositionally biased region" description="Basic and acidic residues" evidence="1">
    <location>
        <begin position="230"/>
        <end position="254"/>
    </location>
</feature>
<feature type="domain" description="J" evidence="2">
    <location>
        <begin position="95"/>
        <end position="159"/>
    </location>
</feature>
<feature type="region of interest" description="Disordered" evidence="1">
    <location>
        <begin position="214"/>
        <end position="254"/>
    </location>
</feature>
<dbReference type="Pfam" id="PF00226">
    <property type="entry name" value="DnaJ"/>
    <property type="match status" value="1"/>
</dbReference>
<dbReference type="OMA" id="EVFGAMF"/>
<dbReference type="PROSITE" id="PS50076">
    <property type="entry name" value="DNAJ_2"/>
    <property type="match status" value="1"/>
</dbReference>
<name>A0A226F5S0_FOLCA</name>
<dbReference type="InterPro" id="IPR018253">
    <property type="entry name" value="DnaJ_domain_CS"/>
</dbReference>
<dbReference type="STRING" id="158441.A0A226F5S0"/>
<dbReference type="PROSITE" id="PS00636">
    <property type="entry name" value="DNAJ_1"/>
    <property type="match status" value="1"/>
</dbReference>
<evidence type="ECO:0000313" key="4">
    <source>
        <dbReference type="Proteomes" id="UP000198287"/>
    </source>
</evidence>
<evidence type="ECO:0000259" key="2">
    <source>
        <dbReference type="PROSITE" id="PS50076"/>
    </source>
</evidence>
<dbReference type="InterPro" id="IPR001623">
    <property type="entry name" value="DnaJ_domain"/>
</dbReference>
<dbReference type="SMART" id="SM00271">
    <property type="entry name" value="DnaJ"/>
    <property type="match status" value="1"/>
</dbReference>
<dbReference type="CDD" id="cd06257">
    <property type="entry name" value="DnaJ"/>
    <property type="match status" value="1"/>
</dbReference>
<dbReference type="SUPFAM" id="SSF46565">
    <property type="entry name" value="Chaperone J-domain"/>
    <property type="match status" value="1"/>
</dbReference>
<evidence type="ECO:0000256" key="1">
    <source>
        <dbReference type="SAM" id="MobiDB-lite"/>
    </source>
</evidence>
<protein>
    <submittedName>
        <fullName evidence="3">DnaJ-like protein 1</fullName>
    </submittedName>
</protein>
<feature type="region of interest" description="Disordered" evidence="1">
    <location>
        <begin position="64"/>
        <end position="85"/>
    </location>
</feature>
<dbReference type="InterPro" id="IPR026894">
    <property type="entry name" value="DnaJ_X"/>
</dbReference>
<organism evidence="3 4">
    <name type="scientific">Folsomia candida</name>
    <name type="common">Springtail</name>
    <dbReference type="NCBI Taxonomy" id="158441"/>
    <lineage>
        <taxon>Eukaryota</taxon>
        <taxon>Metazoa</taxon>
        <taxon>Ecdysozoa</taxon>
        <taxon>Arthropoda</taxon>
        <taxon>Hexapoda</taxon>
        <taxon>Collembola</taxon>
        <taxon>Entomobryomorpha</taxon>
        <taxon>Isotomoidea</taxon>
        <taxon>Isotomidae</taxon>
        <taxon>Proisotominae</taxon>
        <taxon>Folsomia</taxon>
    </lineage>
</organism>
<dbReference type="PANTHER" id="PTHR44924:SF1">
    <property type="entry name" value="DNAJ SUBFAMILY A MEMBER 2"/>
    <property type="match status" value="1"/>
</dbReference>
<feature type="compositionally biased region" description="Polar residues" evidence="1">
    <location>
        <begin position="64"/>
        <end position="79"/>
    </location>
</feature>
<dbReference type="OrthoDB" id="445556at2759"/>
<dbReference type="Proteomes" id="UP000198287">
    <property type="component" value="Unassembled WGS sequence"/>
</dbReference>
<reference evidence="3 4" key="1">
    <citation type="submission" date="2015-12" db="EMBL/GenBank/DDBJ databases">
        <title>The genome of Folsomia candida.</title>
        <authorList>
            <person name="Faddeeva A."/>
            <person name="Derks M.F."/>
            <person name="Anvar Y."/>
            <person name="Smit S."/>
            <person name="Van Straalen N."/>
            <person name="Roelofs D."/>
        </authorList>
    </citation>
    <scope>NUCLEOTIDE SEQUENCE [LARGE SCALE GENOMIC DNA]</scope>
    <source>
        <strain evidence="3 4">VU population</strain>
        <tissue evidence="3">Whole body</tissue>
    </source>
</reference>
<comment type="caution">
    <text evidence="3">The sequence shown here is derived from an EMBL/GenBank/DDBJ whole genome shotgun (WGS) entry which is preliminary data.</text>
</comment>
<dbReference type="InterPro" id="IPR036869">
    <property type="entry name" value="J_dom_sf"/>
</dbReference>
<dbReference type="EMBL" id="LNIX01000001">
    <property type="protein sequence ID" value="OXA65132.1"/>
    <property type="molecule type" value="Genomic_DNA"/>
</dbReference>
<dbReference type="PRINTS" id="PR00625">
    <property type="entry name" value="JDOMAIN"/>
</dbReference>
<dbReference type="Pfam" id="PF14308">
    <property type="entry name" value="DnaJ-X"/>
    <property type="match status" value="1"/>
</dbReference>
<proteinExistence type="predicted"/>
<evidence type="ECO:0000313" key="3">
    <source>
        <dbReference type="EMBL" id="OXA65132.1"/>
    </source>
</evidence>
<dbReference type="PANTHER" id="PTHR44924">
    <property type="entry name" value="DNAJ SUBFAMILY A MEMBER 2"/>
    <property type="match status" value="1"/>
</dbReference>
<sequence>MSQEIVINSCKPKHSSIECPYCHAKLEFVTPAGADETLKIKIKCWNTVCEKLVPFKSSGVNGTSKNHFTSGTASTSSTPRKPFKMGTDDEPVSLEYYELLGVPPKATTAEIKKAYYRLAMQFHPDKNHDPGAEEMFKKVNDVYQVLSDPVLRKKYNEFGPGKGSDPEDGFINPEDFFKMQFGGDAFVDIIGELAIAKEFKNMMMKNMDDEAAAAAAASENGGTPDGATSPEKKSVAGKTWEERREELEEKRHARDERVLHLSESLIRKLTVYIDSGPEKFKEMINLETEELKVQNYGVQLLHAIGYVYTVKASEYLAKYNEDILGMPSFVHRMRLKGRAFSDTFSTVKSAVDVHHTFVQLQQAEQTGASEAEKEKLQEEAVKKGTDAIWKGSKLEIESVIKSVCDKTLADITLEKSILRKRSEALRIIGDTYQNVKPF</sequence>
<gene>
    <name evidence="3" type="ORF">Fcan01_03406</name>
</gene>